<protein>
    <recommendedName>
        <fullName evidence="4">Phage protein</fullName>
    </recommendedName>
</protein>
<organism evidence="3">
    <name type="scientific">Erwinia billingiae (strain Eb661)</name>
    <dbReference type="NCBI Taxonomy" id="634500"/>
    <lineage>
        <taxon>Bacteria</taxon>
        <taxon>Pseudomonadati</taxon>
        <taxon>Pseudomonadota</taxon>
        <taxon>Gammaproteobacteria</taxon>
        <taxon>Enterobacterales</taxon>
        <taxon>Erwiniaceae</taxon>
        <taxon>Erwinia</taxon>
    </lineage>
</organism>
<evidence type="ECO:0000256" key="1">
    <source>
        <dbReference type="SAM" id="SignalP"/>
    </source>
</evidence>
<feature type="chain" id="PRO_5003118267" description="Phage protein" evidence="1">
    <location>
        <begin position="20"/>
        <end position="165"/>
    </location>
</feature>
<sequence>MKKIGLVILLASITGVAHAQWATSVDDDIFSGGKKATMVASIGDYNDSSALIFDCTKNELSFAYIERSNQPEKASHLPVDMFVKIDSGDIKKMKSSFEERNDKYIQAGVDDKDIITQILKEAAKAKSKMIVGISSDVIGQHSVTANVSGSSKAVNQFATACEIKL</sequence>
<reference evidence="2 3" key="1">
    <citation type="journal article" date="2010" name="BMC Genomics">
        <title>Genome comparison of the epiphytic bacteria Erwinia billingiae and E. tasmaniensis with the pear pathogen E. pyrifoliae.</title>
        <authorList>
            <person name="Kube M."/>
            <person name="Migdoll A.M."/>
            <person name="Gehring I."/>
            <person name="Heitmann K."/>
            <person name="Mayer Y."/>
            <person name="Kuhl H."/>
            <person name="Knaust F."/>
            <person name="Geider K."/>
            <person name="Reinhardt R."/>
        </authorList>
    </citation>
    <scope>NUCLEOTIDE SEQUENCE [LARGE SCALE GENOMIC DNA]</scope>
    <source>
        <strain evidence="2 3">Eb661</strain>
    </source>
</reference>
<evidence type="ECO:0000313" key="3">
    <source>
        <dbReference type="Proteomes" id="UP000008793"/>
    </source>
</evidence>
<name>D8MV42_ERWBE</name>
<proteinExistence type="predicted"/>
<keyword evidence="1" id="KW-0732">Signal</keyword>
<evidence type="ECO:0008006" key="4">
    <source>
        <dbReference type="Google" id="ProtNLM"/>
    </source>
</evidence>
<gene>
    <name evidence="2" type="ordered locus">EbC_31680</name>
</gene>
<dbReference type="GeneID" id="90513135"/>
<dbReference type="eggNOG" id="ENOG5031M7K">
    <property type="taxonomic scope" value="Bacteria"/>
</dbReference>
<dbReference type="AlphaFoldDB" id="D8MV42"/>
<dbReference type="Proteomes" id="UP000008793">
    <property type="component" value="Chromosome"/>
</dbReference>
<evidence type="ECO:0000313" key="2">
    <source>
        <dbReference type="EMBL" id="CAX60699.1"/>
    </source>
</evidence>
<dbReference type="HOGENOM" id="CLU_131440_0_0_6"/>
<dbReference type="RefSeq" id="WP_013203184.1">
    <property type="nucleotide sequence ID" value="NC_014306.1"/>
</dbReference>
<keyword evidence="3" id="KW-1185">Reference proteome</keyword>
<dbReference type="STRING" id="634500.EbC_31680"/>
<dbReference type="KEGG" id="ebi:EbC_31680"/>
<accession>D8MV42</accession>
<dbReference type="EMBL" id="FP236843">
    <property type="protein sequence ID" value="CAX60699.1"/>
    <property type="molecule type" value="Genomic_DNA"/>
</dbReference>
<feature type="signal peptide" evidence="1">
    <location>
        <begin position="1"/>
        <end position="19"/>
    </location>
</feature>